<evidence type="ECO:0000259" key="1">
    <source>
        <dbReference type="Pfam" id="PF10441"/>
    </source>
</evidence>
<gene>
    <name evidence="2" type="ORF">GGX14DRAFT_640655</name>
</gene>
<reference evidence="2" key="1">
    <citation type="submission" date="2023-03" db="EMBL/GenBank/DDBJ databases">
        <title>Massive genome expansion in bonnet fungi (Mycena s.s.) driven by repeated elements and novel gene families across ecological guilds.</title>
        <authorList>
            <consortium name="Lawrence Berkeley National Laboratory"/>
            <person name="Harder C.B."/>
            <person name="Miyauchi S."/>
            <person name="Viragh M."/>
            <person name="Kuo A."/>
            <person name="Thoen E."/>
            <person name="Andreopoulos B."/>
            <person name="Lu D."/>
            <person name="Skrede I."/>
            <person name="Drula E."/>
            <person name="Henrissat B."/>
            <person name="Morin E."/>
            <person name="Kohler A."/>
            <person name="Barry K."/>
            <person name="LaButti K."/>
            <person name="Morin E."/>
            <person name="Salamov A."/>
            <person name="Lipzen A."/>
            <person name="Mereny Z."/>
            <person name="Hegedus B."/>
            <person name="Baldrian P."/>
            <person name="Stursova M."/>
            <person name="Weitz H."/>
            <person name="Taylor A."/>
            <person name="Grigoriev I.V."/>
            <person name="Nagy L.G."/>
            <person name="Martin F."/>
            <person name="Kauserud H."/>
        </authorList>
    </citation>
    <scope>NUCLEOTIDE SEQUENCE</scope>
    <source>
        <strain evidence="2">9144</strain>
    </source>
</reference>
<feature type="domain" description="Nucleolar 27S pre-rRNA processing Urb2/Npa2 C-terminal" evidence="1">
    <location>
        <begin position="1144"/>
        <end position="1374"/>
    </location>
</feature>
<evidence type="ECO:0000313" key="2">
    <source>
        <dbReference type="EMBL" id="KAJ7225743.1"/>
    </source>
</evidence>
<sequence length="1375" mass="152513">MSEAFLHALKAPASAGQIQIASTAWDDKSLFMPNKGEVIAEWILTRLLKDKAAPPCVTSSPVPVLIPITTRTLNPILDVRFWTLLSRIVSDQTKSVKHWLLPLLNRLPVAPVVVSFLQLSCALETHVQASLSSAVNSCLNRIWPLAVHKISAETLLECFGAFAEVLEKNAQLNHDIEQIGVLVGLSLHAAAGNSSNKKKLSSLFIHNHLQKWIVSMSNHPSLDLQKSLYLVGIEILFNADTLRQTHDEDHPLFAALRSIPNDVVHPILPRLFASFVQCNRKQRNALFGQSSGHAPAAVAELVRSASFTFFDSCQSLLNMAHPTDLTWDARVGLLTAVGDENLFNSSQLDGQMSLQSVVPLVLKLVGSEYSENCAVETSQSVACLTKLMQIDHDLILKDVPRILPALLRIPEPFPSIFTFLELLLEYHVKTRTMQTHVETLFAALASQSQATGIAEIQHEYQCSSSSALLHPIHLNLLAKSTETYLIPSQICPTVKFVLETLQTCWSQISATSNSESSRLALTFSFSARLASVILTALPMQTLSEGAFKEVSELINRIRNDFLSLALTKTLKTIRKNTSDSWGSQIIAAAILRLAYALDMPYTEKLWSKVETASKDEHSISELSLELFRILLKWSSGIDEPAGTRNPVDGLLSYLENNYGSLETSWSGTSYTLVSGPQGKSESVLAILHMLIERWLPTIDAIASTPQLQKLVRILLRPNINAYVYTESCHDATSLLLNALSSAQFWELPNLRRAILAFADEATSALTDPHLNSTTKNHAAVFSTYLLLHLFPLEYLSRTIRTELVRRAINADVLFADAMGHSSVTVLRVFIHNASLYIGSIDQSVATLSRYLTHLMHCSALSQAESDTSVTFTLIGLHFSALLKSSEETNVLATIGVLRSFLESDILGSLYKSRVVTCLVQVLTKDFTLTQLSKSIQDEVYNLKQHLSIALVRHTEDMGILFANEQFMNVWLHTRLLGRWLRHDGDRFSLVGRKLCFWASRASATSNDLEGNYTTAFAILVEEFHSSSNGDRLSHLDCILAVYVSFSRILSSKKGQTRLDLLLSQTCSTLFVADFCHMLDVTRECLSDTAHSCQDKPHLVHLAALLLSEHPQGTLKHTQKFLTNCLNLFAGGIEFSSGPLPLRLEVLRLLRQQCSDSPASLLTPDIGAIWLLLCKFLTKSKQHDETTSLPVFHEITTVVGALIRLRRDLVALTLPNLGLVLQQLMATIRRSRPQLGARQTAFVADTLPRWINLAFPIGPEETRALARLLETLTTKTTIRTNTSSALEFQRTESLARPFSKHAAYIVKAYIDAMNDPLCLLPAELRKELRPGLFALCSMLNEHSRDAMMVSAADAGGKAIMKNLWTEYEKQKYVGKG</sequence>
<dbReference type="EMBL" id="JARJCW010000004">
    <property type="protein sequence ID" value="KAJ7225743.1"/>
    <property type="molecule type" value="Genomic_DNA"/>
</dbReference>
<dbReference type="Pfam" id="PF10441">
    <property type="entry name" value="Urb2"/>
    <property type="match status" value="1"/>
</dbReference>
<protein>
    <submittedName>
        <fullName evidence="2">Urb2/Npa2 family-domain-containing protein</fullName>
    </submittedName>
</protein>
<evidence type="ECO:0000313" key="3">
    <source>
        <dbReference type="Proteomes" id="UP001219525"/>
    </source>
</evidence>
<organism evidence="2 3">
    <name type="scientific">Mycena pura</name>
    <dbReference type="NCBI Taxonomy" id="153505"/>
    <lineage>
        <taxon>Eukaryota</taxon>
        <taxon>Fungi</taxon>
        <taxon>Dikarya</taxon>
        <taxon>Basidiomycota</taxon>
        <taxon>Agaricomycotina</taxon>
        <taxon>Agaricomycetes</taxon>
        <taxon>Agaricomycetidae</taxon>
        <taxon>Agaricales</taxon>
        <taxon>Marasmiineae</taxon>
        <taxon>Mycenaceae</taxon>
        <taxon>Mycena</taxon>
    </lineage>
</organism>
<dbReference type="Proteomes" id="UP001219525">
    <property type="component" value="Unassembled WGS sequence"/>
</dbReference>
<accession>A0AAD6YPQ8</accession>
<dbReference type="InterPro" id="IPR018849">
    <property type="entry name" value="Urb2/Npa2_C"/>
</dbReference>
<keyword evidence="3" id="KW-1185">Reference proteome</keyword>
<proteinExistence type="predicted"/>
<comment type="caution">
    <text evidence="2">The sequence shown here is derived from an EMBL/GenBank/DDBJ whole genome shotgun (WGS) entry which is preliminary data.</text>
</comment>
<name>A0AAD6YPQ8_9AGAR</name>